<dbReference type="AlphaFoldDB" id="A0A6A6CPT2"/>
<dbReference type="PANTHER" id="PTHR43135:SF3">
    <property type="entry name" value="ALPHA-D-RIBOSE 1-METHYLPHOSPHONATE 5-TRIPHOSPHATE DIPHOSPHATASE"/>
    <property type="match status" value="1"/>
</dbReference>
<dbReference type="RefSeq" id="XP_033669572.1">
    <property type="nucleotide sequence ID" value="XM_033816564.1"/>
</dbReference>
<dbReference type="Gene3D" id="2.30.40.10">
    <property type="entry name" value="Urease, subunit C, domain 1"/>
    <property type="match status" value="1"/>
</dbReference>
<dbReference type="InterPro" id="IPR011059">
    <property type="entry name" value="Metal-dep_hydrolase_composite"/>
</dbReference>
<reference evidence="2" key="1">
    <citation type="journal article" date="2020" name="Stud. Mycol.">
        <title>101 Dothideomycetes genomes: a test case for predicting lifestyles and emergence of pathogens.</title>
        <authorList>
            <person name="Haridas S."/>
            <person name="Albert R."/>
            <person name="Binder M."/>
            <person name="Bloem J."/>
            <person name="Labutti K."/>
            <person name="Salamov A."/>
            <person name="Andreopoulos B."/>
            <person name="Baker S."/>
            <person name="Barry K."/>
            <person name="Bills G."/>
            <person name="Bluhm B."/>
            <person name="Cannon C."/>
            <person name="Castanera R."/>
            <person name="Culley D."/>
            <person name="Daum C."/>
            <person name="Ezra D."/>
            <person name="Gonzalez J."/>
            <person name="Henrissat B."/>
            <person name="Kuo A."/>
            <person name="Liang C."/>
            <person name="Lipzen A."/>
            <person name="Lutzoni F."/>
            <person name="Magnuson J."/>
            <person name="Mondo S."/>
            <person name="Nolan M."/>
            <person name="Ohm R."/>
            <person name="Pangilinan J."/>
            <person name="Park H.-J."/>
            <person name="Ramirez L."/>
            <person name="Alfaro M."/>
            <person name="Sun H."/>
            <person name="Tritt A."/>
            <person name="Yoshinaga Y."/>
            <person name="Zwiers L.-H."/>
            <person name="Turgeon B."/>
            <person name="Goodwin S."/>
            <person name="Spatafora J."/>
            <person name="Crous P."/>
            <person name="Grigoriev I."/>
        </authorList>
    </citation>
    <scope>NUCLEOTIDE SEQUENCE</scope>
    <source>
        <strain evidence="2">ATCC 36951</strain>
    </source>
</reference>
<dbReference type="Gene3D" id="1.20.58.520">
    <property type="entry name" value="Amidohydrolase"/>
    <property type="match status" value="1"/>
</dbReference>
<protein>
    <recommendedName>
        <fullName evidence="1">Amidohydrolase-related domain-containing protein</fullName>
    </recommendedName>
</protein>
<dbReference type="GO" id="GO:0016810">
    <property type="term" value="F:hydrolase activity, acting on carbon-nitrogen (but not peptide) bonds"/>
    <property type="evidence" value="ECO:0007669"/>
    <property type="project" value="InterPro"/>
</dbReference>
<evidence type="ECO:0000313" key="3">
    <source>
        <dbReference type="Proteomes" id="UP000799537"/>
    </source>
</evidence>
<evidence type="ECO:0000259" key="1">
    <source>
        <dbReference type="Pfam" id="PF01979"/>
    </source>
</evidence>
<keyword evidence="3" id="KW-1185">Reference proteome</keyword>
<accession>A0A6A6CPT2</accession>
<name>A0A6A6CPT2_ZASCE</name>
<organism evidence="2 3">
    <name type="scientific">Zasmidium cellare ATCC 36951</name>
    <dbReference type="NCBI Taxonomy" id="1080233"/>
    <lineage>
        <taxon>Eukaryota</taxon>
        <taxon>Fungi</taxon>
        <taxon>Dikarya</taxon>
        <taxon>Ascomycota</taxon>
        <taxon>Pezizomycotina</taxon>
        <taxon>Dothideomycetes</taxon>
        <taxon>Dothideomycetidae</taxon>
        <taxon>Mycosphaerellales</taxon>
        <taxon>Mycosphaerellaceae</taxon>
        <taxon>Zasmidium</taxon>
    </lineage>
</organism>
<dbReference type="Pfam" id="PF01979">
    <property type="entry name" value="Amidohydro_1"/>
    <property type="match status" value="1"/>
</dbReference>
<dbReference type="OrthoDB" id="194468at2759"/>
<dbReference type="GeneID" id="54569836"/>
<dbReference type="Gene3D" id="3.30.110.90">
    <property type="entry name" value="Amidohydrolase"/>
    <property type="match status" value="1"/>
</dbReference>
<dbReference type="Proteomes" id="UP000799537">
    <property type="component" value="Unassembled WGS sequence"/>
</dbReference>
<dbReference type="PANTHER" id="PTHR43135">
    <property type="entry name" value="ALPHA-D-RIBOSE 1-METHYLPHOSPHONATE 5-TRIPHOSPHATE DIPHOSPHATASE"/>
    <property type="match status" value="1"/>
</dbReference>
<dbReference type="SUPFAM" id="SSF51338">
    <property type="entry name" value="Composite domain of metallo-dependent hydrolases"/>
    <property type="match status" value="1"/>
</dbReference>
<dbReference type="EMBL" id="ML993590">
    <property type="protein sequence ID" value="KAF2168683.1"/>
    <property type="molecule type" value="Genomic_DNA"/>
</dbReference>
<evidence type="ECO:0000313" key="2">
    <source>
        <dbReference type="EMBL" id="KAF2168683.1"/>
    </source>
</evidence>
<dbReference type="InterPro" id="IPR006680">
    <property type="entry name" value="Amidohydro-rel"/>
</dbReference>
<sequence>MREGKMVFTALHNVRVFHHDHFSEPTTVFIADGIIVNGAVDVTDTIQCDGRYLIPGLIDSHLHVSDISDLEDLSSYGVTTAFNMNCLNYTACAILADQPGLTKILSAGLAAVGLGSHHQQLSGLPADETINCTSEATDVVSRVFGNGSQYMKIVSELNGPTLDVQRAVVGQTHARGHQAMTHATEMYWYELAVSSGSDGLQHIPADRPLTTDVVIQLRKQSQFVTPTLNIFKLLDSEPGFVPFLLGSNTTNGSYATAKQNARVLHRAGVPMLAGTDAIGNIGDGSITDPFGLTLHWELQHFVDAGMTPAEAIQSATSSPAFMHRQFDRGLIEAGKRADLVLLNKNPLKNITNTLDIARVWIGGIEYRNISNLS</sequence>
<dbReference type="InterPro" id="IPR032466">
    <property type="entry name" value="Metal_Hydrolase"/>
</dbReference>
<proteinExistence type="predicted"/>
<feature type="domain" description="Amidohydrolase-related" evidence="1">
    <location>
        <begin position="258"/>
        <end position="363"/>
    </location>
</feature>
<dbReference type="SUPFAM" id="SSF51556">
    <property type="entry name" value="Metallo-dependent hydrolases"/>
    <property type="match status" value="1"/>
</dbReference>
<dbReference type="InterPro" id="IPR051781">
    <property type="entry name" value="Metallo-dep_Hydrolase"/>
</dbReference>
<gene>
    <name evidence="2" type="ORF">M409DRAFT_65548</name>
</gene>
<dbReference type="Gene3D" id="3.40.50.10910">
    <property type="entry name" value="Amidohydrolase"/>
    <property type="match status" value="1"/>
</dbReference>